<keyword evidence="4" id="KW-0533">Nickel</keyword>
<dbReference type="OrthoDB" id="9776706at2"/>
<dbReference type="KEGG" id="lcu:PL11_001600"/>
<protein>
    <recommendedName>
        <fullName evidence="8">Nickel/cobalt efflux system</fullName>
    </recommendedName>
</protein>
<dbReference type="PANTHER" id="PTHR31611">
    <property type="entry name" value="HIGH-AFFINITY NICKEL TRANSPORT PROTEIN NIC1"/>
    <property type="match status" value="1"/>
</dbReference>
<evidence type="ECO:0000256" key="5">
    <source>
        <dbReference type="ARBA" id="ARBA00022692"/>
    </source>
</evidence>
<keyword evidence="3 8" id="KW-0813">Transport</keyword>
<reference evidence="9 10" key="1">
    <citation type="journal article" date="2015" name="Genome Announc.">
        <title>Genome Sequence of Lactobacillus curieae CCTCC M 2011381T, a Novel Producer of Gamma-aminobutyric Acid.</title>
        <authorList>
            <person name="Wang Y."/>
            <person name="Wang Y."/>
            <person name="Lang C."/>
            <person name="Wei D."/>
            <person name="Xu P."/>
            <person name="Xie J."/>
        </authorList>
    </citation>
    <scope>NUCLEOTIDE SEQUENCE [LARGE SCALE GENOMIC DNA]</scope>
    <source>
        <strain evidence="9 10">CCTCC M 2011381</strain>
    </source>
</reference>
<evidence type="ECO:0000256" key="3">
    <source>
        <dbReference type="ARBA" id="ARBA00022448"/>
    </source>
</evidence>
<dbReference type="GO" id="GO:0005886">
    <property type="term" value="C:plasma membrane"/>
    <property type="evidence" value="ECO:0007669"/>
    <property type="project" value="UniProtKB-SubCell"/>
</dbReference>
<comment type="subcellular location">
    <subcellularLocation>
        <location evidence="8">Cell membrane</location>
        <topology evidence="8">Multi-pass membrane protein</topology>
    </subcellularLocation>
    <subcellularLocation>
        <location evidence="1">Endomembrane system</location>
        <topology evidence="1">Multi-pass membrane protein</topology>
    </subcellularLocation>
</comment>
<organism evidence="9 10">
    <name type="scientific">Lentilactobacillus curieae</name>
    <dbReference type="NCBI Taxonomy" id="1138822"/>
    <lineage>
        <taxon>Bacteria</taxon>
        <taxon>Bacillati</taxon>
        <taxon>Bacillota</taxon>
        <taxon>Bacilli</taxon>
        <taxon>Lactobacillales</taxon>
        <taxon>Lactobacillaceae</taxon>
        <taxon>Lentilactobacillus</taxon>
    </lineage>
</organism>
<feature type="transmembrane region" description="Helical" evidence="8">
    <location>
        <begin position="126"/>
        <end position="147"/>
    </location>
</feature>
<feature type="transmembrane region" description="Helical" evidence="8">
    <location>
        <begin position="209"/>
        <end position="235"/>
    </location>
</feature>
<dbReference type="eggNOG" id="COG3376">
    <property type="taxonomic scope" value="Bacteria"/>
</dbReference>
<evidence type="ECO:0000313" key="9">
    <source>
        <dbReference type="EMBL" id="AQW20701.1"/>
    </source>
</evidence>
<feature type="transmembrane region" description="Helical" evidence="8">
    <location>
        <begin position="255"/>
        <end position="278"/>
    </location>
</feature>
<dbReference type="EMBL" id="CP018906">
    <property type="protein sequence ID" value="AQW20701.1"/>
    <property type="molecule type" value="Genomic_DNA"/>
</dbReference>
<evidence type="ECO:0000313" key="10">
    <source>
        <dbReference type="Proteomes" id="UP000030361"/>
    </source>
</evidence>
<keyword evidence="7 8" id="KW-0472">Membrane</keyword>
<gene>
    <name evidence="9" type="ORF">PL11_001600</name>
</gene>
<name>A0A1S6QGH4_9LACO</name>
<keyword evidence="5 8" id="KW-0812">Transmembrane</keyword>
<dbReference type="GO" id="GO:0015099">
    <property type="term" value="F:nickel cation transmembrane transporter activity"/>
    <property type="evidence" value="ECO:0007669"/>
    <property type="project" value="UniProtKB-UniRule"/>
</dbReference>
<dbReference type="PANTHER" id="PTHR31611:SF0">
    <property type="entry name" value="HIGH-AFFINITY NICKEL TRANSPORT PROTEIN NIC1"/>
    <property type="match status" value="1"/>
</dbReference>
<feature type="transmembrane region" description="Helical" evidence="8">
    <location>
        <begin position="14"/>
        <end position="36"/>
    </location>
</feature>
<feature type="transmembrane region" description="Helical" evidence="8">
    <location>
        <begin position="82"/>
        <end position="106"/>
    </location>
</feature>
<evidence type="ECO:0000256" key="6">
    <source>
        <dbReference type="ARBA" id="ARBA00022989"/>
    </source>
</evidence>
<dbReference type="AlphaFoldDB" id="A0A1S6QGH4"/>
<dbReference type="RefSeq" id="WP_035165885.1">
    <property type="nucleotide sequence ID" value="NZ_CP018906.1"/>
</dbReference>
<dbReference type="InterPro" id="IPR004688">
    <property type="entry name" value="Ni/Co_transpt"/>
</dbReference>
<dbReference type="InterPro" id="IPR011541">
    <property type="entry name" value="Ni/Co_transpt_high_affinity"/>
</dbReference>
<evidence type="ECO:0000256" key="4">
    <source>
        <dbReference type="ARBA" id="ARBA00022596"/>
    </source>
</evidence>
<evidence type="ECO:0000256" key="8">
    <source>
        <dbReference type="RuleBase" id="RU362101"/>
    </source>
</evidence>
<proteinExistence type="inferred from homology"/>
<feature type="transmembrane region" description="Helical" evidence="8">
    <location>
        <begin position="168"/>
        <end position="189"/>
    </location>
</feature>
<dbReference type="Proteomes" id="UP000030361">
    <property type="component" value="Chromosome"/>
</dbReference>
<sequence>MEIKYHKYALRTDIIKYGAVITALFTMGLGLILSFAGNYPTIITLAFLSFTLGLSHAFDVDHIAAIDNITRKMMNEGKNTHGVGFSFSFGHSIVVFLMTMFTVGLVDLTKQSQGSITEFGHVFGTLIAGITLLLLAAINVYLLWSLIKSNPDKPADKTNWVFKLLNKFLSLINHNWQVMIVGFLFGIGFDTATQIAVMTTSVVAATKGVPFIIVLGFPLLFTAGMCLMDTLDGIFMTSAYGWFLSSPSRKIKYNIIITGISAVAAILIGSIDVLQSLASNFNWNNQWIVAITHLDFHTLGVTLLFIFIIAWGIAGLTWKYHQKSKN</sequence>
<dbReference type="Pfam" id="PF03824">
    <property type="entry name" value="NicO"/>
    <property type="match status" value="1"/>
</dbReference>
<feature type="transmembrane region" description="Helical" evidence="8">
    <location>
        <begin position="42"/>
        <end position="61"/>
    </location>
</feature>
<evidence type="ECO:0000256" key="7">
    <source>
        <dbReference type="ARBA" id="ARBA00023136"/>
    </source>
</evidence>
<evidence type="ECO:0000256" key="2">
    <source>
        <dbReference type="ARBA" id="ARBA00010892"/>
    </source>
</evidence>
<dbReference type="GO" id="GO:0012505">
    <property type="term" value="C:endomembrane system"/>
    <property type="evidence" value="ECO:0007669"/>
    <property type="project" value="UniProtKB-SubCell"/>
</dbReference>
<keyword evidence="6 8" id="KW-1133">Transmembrane helix</keyword>
<feature type="transmembrane region" description="Helical" evidence="8">
    <location>
        <begin position="298"/>
        <end position="318"/>
    </location>
</feature>
<keyword evidence="10" id="KW-1185">Reference proteome</keyword>
<evidence type="ECO:0000256" key="1">
    <source>
        <dbReference type="ARBA" id="ARBA00004127"/>
    </source>
</evidence>
<accession>A0A1S6QGH4</accession>
<comment type="similarity">
    <text evidence="2 8">Belongs to the NiCoT transporter (TC 2.A.52) family.</text>
</comment>